<evidence type="ECO:0000256" key="2">
    <source>
        <dbReference type="ARBA" id="ARBA00006109"/>
    </source>
</evidence>
<comment type="subcellular location">
    <subcellularLocation>
        <location evidence="1">Endoplasmic reticulum membrane</location>
        <topology evidence="1">Multi-pass membrane protein</topology>
    </subcellularLocation>
</comment>
<organism evidence="9 10">
    <name type="scientific">Eucalyptus globulus</name>
    <name type="common">Tasmanian blue gum</name>
    <dbReference type="NCBI Taxonomy" id="34317"/>
    <lineage>
        <taxon>Eukaryota</taxon>
        <taxon>Viridiplantae</taxon>
        <taxon>Streptophyta</taxon>
        <taxon>Embryophyta</taxon>
        <taxon>Tracheophyta</taxon>
        <taxon>Spermatophyta</taxon>
        <taxon>Magnoliopsida</taxon>
        <taxon>eudicotyledons</taxon>
        <taxon>Gunneridae</taxon>
        <taxon>Pentapetalae</taxon>
        <taxon>rosids</taxon>
        <taxon>malvids</taxon>
        <taxon>Myrtales</taxon>
        <taxon>Myrtaceae</taxon>
        <taxon>Myrtoideae</taxon>
        <taxon>Eucalypteae</taxon>
        <taxon>Eucalyptus</taxon>
    </lineage>
</organism>
<accession>A0ABD3M067</accession>
<protein>
    <recommendedName>
        <fullName evidence="11">Membrane magnesium transporter</fullName>
    </recommendedName>
</protein>
<keyword evidence="10" id="KW-1185">Reference proteome</keyword>
<evidence type="ECO:0000256" key="3">
    <source>
        <dbReference type="ARBA" id="ARBA00011276"/>
    </source>
</evidence>
<dbReference type="Pfam" id="PF10270">
    <property type="entry name" value="MMgT"/>
    <property type="match status" value="1"/>
</dbReference>
<proteinExistence type="inferred from homology"/>
<evidence type="ECO:0000256" key="8">
    <source>
        <dbReference type="SAM" id="Phobius"/>
    </source>
</evidence>
<dbReference type="GO" id="GO:0005789">
    <property type="term" value="C:endoplasmic reticulum membrane"/>
    <property type="evidence" value="ECO:0007669"/>
    <property type="project" value="UniProtKB-SubCell"/>
</dbReference>
<keyword evidence="6 8" id="KW-1133">Transmembrane helix</keyword>
<dbReference type="InterPro" id="IPR018937">
    <property type="entry name" value="MMgT"/>
</dbReference>
<evidence type="ECO:0000256" key="7">
    <source>
        <dbReference type="ARBA" id="ARBA00023136"/>
    </source>
</evidence>
<gene>
    <name evidence="9" type="ORF">ACJRO7_001239</name>
</gene>
<comment type="subunit">
    <text evidence="3">Component of the ER membrane protein complex (EMC).</text>
</comment>
<dbReference type="Proteomes" id="UP001634007">
    <property type="component" value="Unassembled WGS sequence"/>
</dbReference>
<evidence type="ECO:0000256" key="5">
    <source>
        <dbReference type="ARBA" id="ARBA00022824"/>
    </source>
</evidence>
<keyword evidence="7 8" id="KW-0472">Membrane</keyword>
<keyword evidence="5" id="KW-0256">Endoplasmic reticulum</keyword>
<reference evidence="9 10" key="1">
    <citation type="submission" date="2024-11" db="EMBL/GenBank/DDBJ databases">
        <title>Chromosome-level genome assembly of Eucalyptus globulus Labill. provides insights into its genome evolution.</title>
        <authorList>
            <person name="Li X."/>
        </authorList>
    </citation>
    <scope>NUCLEOTIDE SEQUENCE [LARGE SCALE GENOMIC DNA]</scope>
    <source>
        <strain evidence="9">CL2024</strain>
        <tissue evidence="9">Fresh tender leaves</tissue>
    </source>
</reference>
<evidence type="ECO:0000256" key="1">
    <source>
        <dbReference type="ARBA" id="ARBA00004477"/>
    </source>
</evidence>
<dbReference type="EMBL" id="JBJKBG010000001">
    <property type="protein sequence ID" value="KAL3753960.1"/>
    <property type="molecule type" value="Genomic_DNA"/>
</dbReference>
<dbReference type="AlphaFoldDB" id="A0ABD3M067"/>
<evidence type="ECO:0008006" key="11">
    <source>
        <dbReference type="Google" id="ProtNLM"/>
    </source>
</evidence>
<keyword evidence="4 8" id="KW-0812">Transmembrane</keyword>
<comment type="caution">
    <text evidence="9">The sequence shown here is derived from an EMBL/GenBank/DDBJ whole genome shotgun (WGS) entry which is preliminary data.</text>
</comment>
<evidence type="ECO:0000313" key="9">
    <source>
        <dbReference type="EMBL" id="KAL3753960.1"/>
    </source>
</evidence>
<evidence type="ECO:0000313" key="10">
    <source>
        <dbReference type="Proteomes" id="UP001634007"/>
    </source>
</evidence>
<name>A0ABD3M067_EUCGL</name>
<dbReference type="PANTHER" id="PTHR21181">
    <property type="match status" value="1"/>
</dbReference>
<comment type="similarity">
    <text evidence="2">Belongs to the membrane magnesium transporter (TC 1.A.67) family.</text>
</comment>
<sequence length="176" mass="19545">MNRIWAFSSSSPDPDRFLWVRPVVVFLQPSAQKKSERASKQSSDLSVSIGALGRRPIGESLAEAGRRKATMKFGFVIGVFGVLILSHAAYSTVQYKGLLKIMEEEFSGPPLNVVAESLVGLVLCMWAALTVPGKFLSIHPDSEENRIVSLPDNMDFMIFNHRGRVFPSQLDLKLKH</sequence>
<evidence type="ECO:0000256" key="4">
    <source>
        <dbReference type="ARBA" id="ARBA00022692"/>
    </source>
</evidence>
<dbReference type="PANTHER" id="PTHR21181:SF7">
    <property type="entry name" value="ER MEMBRANE PROTEIN COMPLEX SUBUNIT 5"/>
    <property type="match status" value="1"/>
</dbReference>
<evidence type="ECO:0000256" key="6">
    <source>
        <dbReference type="ARBA" id="ARBA00022989"/>
    </source>
</evidence>
<feature type="transmembrane region" description="Helical" evidence="8">
    <location>
        <begin position="73"/>
        <end position="90"/>
    </location>
</feature>